<proteinExistence type="predicted"/>
<dbReference type="PANTHER" id="PTHR35566:SF1">
    <property type="entry name" value="TYPE VI SECRETION SYSTEM BASEPLATE COMPONENT TSSK1"/>
    <property type="match status" value="1"/>
</dbReference>
<dbReference type="Proteomes" id="UP000262210">
    <property type="component" value="Unassembled WGS sequence"/>
</dbReference>
<reference evidence="1 2" key="1">
    <citation type="journal article" date="2018" name="Nat. Biotechnol.">
        <title>A standardized bacterial taxonomy based on genome phylogeny substantially revises the tree of life.</title>
        <authorList>
            <person name="Parks D.H."/>
            <person name="Chuvochina M."/>
            <person name="Waite D.W."/>
            <person name="Rinke C."/>
            <person name="Skarshewski A."/>
            <person name="Chaumeil P.A."/>
            <person name="Hugenholtz P."/>
        </authorList>
    </citation>
    <scope>NUCLEOTIDE SEQUENCE [LARGE SCALE GENOMIC DNA]</scope>
    <source>
        <strain evidence="1">UBA11264</strain>
    </source>
</reference>
<dbReference type="EMBL" id="DPSM01000001">
    <property type="protein sequence ID" value="HCJ98496.1"/>
    <property type="molecule type" value="Genomic_DNA"/>
</dbReference>
<dbReference type="PANTHER" id="PTHR35566">
    <property type="entry name" value="BLR3599 PROTEIN"/>
    <property type="match status" value="1"/>
</dbReference>
<gene>
    <name evidence="1" type="primary">tssK</name>
    <name evidence="1" type="ORF">DHV72_00495</name>
</gene>
<organism evidence="1 2">
    <name type="scientific">Serratia grimesii</name>
    <dbReference type="NCBI Taxonomy" id="82995"/>
    <lineage>
        <taxon>Bacteria</taxon>
        <taxon>Pseudomonadati</taxon>
        <taxon>Pseudomonadota</taxon>
        <taxon>Gammaproteobacteria</taxon>
        <taxon>Enterobacterales</taxon>
        <taxon>Yersiniaceae</taxon>
        <taxon>Serratia</taxon>
    </lineage>
</organism>
<dbReference type="InterPro" id="IPR010263">
    <property type="entry name" value="T6SS_TssK"/>
</dbReference>
<evidence type="ECO:0000313" key="2">
    <source>
        <dbReference type="Proteomes" id="UP000262210"/>
    </source>
</evidence>
<name>A0A9C7QSE2_9GAMM</name>
<protein>
    <submittedName>
        <fullName evidence="1">Type VI secretion system baseplate subunit TssK</fullName>
    </submittedName>
</protein>
<dbReference type="AlphaFoldDB" id="A0A9C7QSE2"/>
<evidence type="ECO:0000313" key="1">
    <source>
        <dbReference type="EMBL" id="HCJ98496.1"/>
    </source>
</evidence>
<sequence>MSLWNSKKKQRPGMADNQNKVIWYEGMLLQPHHFQQQDRYWQSQVNSGRLLHQYAWGFTRLTFDLAQLKMGVIALTECAGLLPDGSWFDISAPDMLLPALRVRMDMVGMPVVLALPMSGRHRLESHEAPTEQTLVRYRTAEAQVADRVTPDGETIAMQLGELNLRLAPGPQVHDSHYFLAVTRVLELRPDGRVVLDEEHIPPVLNYRCSPRLAGWVDDFLGRLRLRQHELQALNALPGVEGAAGVSRFLFLQSVNRAAAIWAHFSAQDGMHPEVLFRELLALAGEWAAFMSENRRQTLLPHYAHHNLAQTFTSLFGGLQHTLSCAVRPNVIALPLERREFGIYYAQLADTALIHSARLILAARAQMPAGELLRDLPVRLKVGASERIRDMVNLQLPGLSVTPLQTLPHELPYFDGYQYFELGADERLQDADGLALHVAGEFPQGELALWAFTGSE</sequence>
<dbReference type="Pfam" id="PF05936">
    <property type="entry name" value="T6SS_VasE"/>
    <property type="match status" value="1"/>
</dbReference>
<comment type="caution">
    <text evidence="1">The sequence shown here is derived from an EMBL/GenBank/DDBJ whole genome shotgun (WGS) entry which is preliminary data.</text>
</comment>
<accession>A0A9C7QSE2</accession>
<dbReference type="NCBIfam" id="TIGR03353">
    <property type="entry name" value="VI_chp_4"/>
    <property type="match status" value="1"/>
</dbReference>